<feature type="domain" description="Protein kinase" evidence="6">
    <location>
        <begin position="381"/>
        <end position="665"/>
    </location>
</feature>
<keyword evidence="1 3" id="KW-0547">Nucleotide-binding</keyword>
<dbReference type="InterPro" id="IPR051681">
    <property type="entry name" value="Ser/Thr_Kinases-Pseudokinases"/>
</dbReference>
<keyword evidence="8" id="KW-1185">Reference proteome</keyword>
<dbReference type="PANTHER" id="PTHR44329">
    <property type="entry name" value="SERINE/THREONINE-PROTEIN KINASE TNNI3K-RELATED"/>
    <property type="match status" value="1"/>
</dbReference>
<dbReference type="InterPro" id="IPR011009">
    <property type="entry name" value="Kinase-like_dom_sf"/>
</dbReference>
<accession>A0A0C3LKF8</accession>
<dbReference type="AlphaFoldDB" id="A0A0C3LKF8"/>
<dbReference type="InterPro" id="IPR008271">
    <property type="entry name" value="Ser/Thr_kinase_AS"/>
</dbReference>
<gene>
    <name evidence="7" type="ORF">M407DRAFT_28585</name>
</gene>
<dbReference type="OrthoDB" id="3249811at2759"/>
<reference evidence="7 8" key="1">
    <citation type="submission" date="2014-04" db="EMBL/GenBank/DDBJ databases">
        <authorList>
            <consortium name="DOE Joint Genome Institute"/>
            <person name="Kuo A."/>
            <person name="Girlanda M."/>
            <person name="Perotto S."/>
            <person name="Kohler A."/>
            <person name="Nagy L.G."/>
            <person name="Floudas D."/>
            <person name="Copeland A."/>
            <person name="Barry K.W."/>
            <person name="Cichocki N."/>
            <person name="Veneault-Fourrey C."/>
            <person name="LaButti K."/>
            <person name="Lindquist E.A."/>
            <person name="Lipzen A."/>
            <person name="Lundell T."/>
            <person name="Morin E."/>
            <person name="Murat C."/>
            <person name="Sun H."/>
            <person name="Tunlid A."/>
            <person name="Henrissat B."/>
            <person name="Grigoriev I.V."/>
            <person name="Hibbett D.S."/>
            <person name="Martin F."/>
            <person name="Nordberg H.P."/>
            <person name="Cantor M.N."/>
            <person name="Hua S.X."/>
        </authorList>
    </citation>
    <scope>NUCLEOTIDE SEQUENCE [LARGE SCALE GENOMIC DNA]</scope>
    <source>
        <strain evidence="7 8">MUT 4182</strain>
    </source>
</reference>
<dbReference type="InterPro" id="IPR017441">
    <property type="entry name" value="Protein_kinase_ATP_BS"/>
</dbReference>
<evidence type="ECO:0000256" key="1">
    <source>
        <dbReference type="ARBA" id="ARBA00022741"/>
    </source>
</evidence>
<organism evidence="7 8">
    <name type="scientific">Tulasnella calospora MUT 4182</name>
    <dbReference type="NCBI Taxonomy" id="1051891"/>
    <lineage>
        <taxon>Eukaryota</taxon>
        <taxon>Fungi</taxon>
        <taxon>Dikarya</taxon>
        <taxon>Basidiomycota</taxon>
        <taxon>Agaricomycotina</taxon>
        <taxon>Agaricomycetes</taxon>
        <taxon>Cantharellales</taxon>
        <taxon>Tulasnellaceae</taxon>
        <taxon>Tulasnella</taxon>
    </lineage>
</organism>
<dbReference type="GO" id="GO:0005524">
    <property type="term" value="F:ATP binding"/>
    <property type="evidence" value="ECO:0007669"/>
    <property type="project" value="UniProtKB-UniRule"/>
</dbReference>
<dbReference type="HOGENOM" id="CLU_341692_0_0_1"/>
<feature type="binding site" evidence="3">
    <location>
        <position position="413"/>
    </location>
    <ligand>
        <name>ATP</name>
        <dbReference type="ChEBI" id="CHEBI:30616"/>
    </ligand>
</feature>
<proteinExistence type="predicted"/>
<dbReference type="InterPro" id="IPR000719">
    <property type="entry name" value="Prot_kinase_dom"/>
</dbReference>
<dbReference type="PROSITE" id="PS50011">
    <property type="entry name" value="PROTEIN_KINASE_DOM"/>
    <property type="match status" value="2"/>
</dbReference>
<feature type="region of interest" description="Disordered" evidence="4">
    <location>
        <begin position="1"/>
        <end position="31"/>
    </location>
</feature>
<keyword evidence="5" id="KW-0812">Transmembrane</keyword>
<dbReference type="Pfam" id="PF00069">
    <property type="entry name" value="Pkinase"/>
    <property type="match status" value="2"/>
</dbReference>
<dbReference type="GO" id="GO:0004674">
    <property type="term" value="F:protein serine/threonine kinase activity"/>
    <property type="evidence" value="ECO:0007669"/>
    <property type="project" value="TreeGrafter"/>
</dbReference>
<dbReference type="SMART" id="SM00220">
    <property type="entry name" value="S_TKc"/>
    <property type="match status" value="2"/>
</dbReference>
<evidence type="ECO:0000256" key="3">
    <source>
        <dbReference type="PROSITE-ProRule" id="PRU10141"/>
    </source>
</evidence>
<dbReference type="STRING" id="1051891.A0A0C3LKF8"/>
<keyword evidence="5" id="KW-1133">Transmembrane helix</keyword>
<name>A0A0C3LKF8_9AGAM</name>
<feature type="transmembrane region" description="Helical" evidence="5">
    <location>
        <begin position="779"/>
        <end position="799"/>
    </location>
</feature>
<reference evidence="8" key="2">
    <citation type="submission" date="2015-01" db="EMBL/GenBank/DDBJ databases">
        <title>Evolutionary Origins and Diversification of the Mycorrhizal Mutualists.</title>
        <authorList>
            <consortium name="DOE Joint Genome Institute"/>
            <consortium name="Mycorrhizal Genomics Consortium"/>
            <person name="Kohler A."/>
            <person name="Kuo A."/>
            <person name="Nagy L.G."/>
            <person name="Floudas D."/>
            <person name="Copeland A."/>
            <person name="Barry K.W."/>
            <person name="Cichocki N."/>
            <person name="Veneault-Fourrey C."/>
            <person name="LaButti K."/>
            <person name="Lindquist E.A."/>
            <person name="Lipzen A."/>
            <person name="Lundell T."/>
            <person name="Morin E."/>
            <person name="Murat C."/>
            <person name="Riley R."/>
            <person name="Ohm R."/>
            <person name="Sun H."/>
            <person name="Tunlid A."/>
            <person name="Henrissat B."/>
            <person name="Grigoriev I.V."/>
            <person name="Hibbett D.S."/>
            <person name="Martin F."/>
        </authorList>
    </citation>
    <scope>NUCLEOTIDE SEQUENCE [LARGE SCALE GENOMIC DNA]</scope>
    <source>
        <strain evidence="8">MUT 4182</strain>
    </source>
</reference>
<feature type="compositionally biased region" description="Basic and acidic residues" evidence="4">
    <location>
        <begin position="736"/>
        <end position="759"/>
    </location>
</feature>
<dbReference type="PROSITE" id="PS00107">
    <property type="entry name" value="PROTEIN_KINASE_ATP"/>
    <property type="match status" value="1"/>
</dbReference>
<dbReference type="EMBL" id="KN823126">
    <property type="protein sequence ID" value="KIO21817.1"/>
    <property type="molecule type" value="Genomic_DNA"/>
</dbReference>
<evidence type="ECO:0000313" key="8">
    <source>
        <dbReference type="Proteomes" id="UP000054248"/>
    </source>
</evidence>
<evidence type="ECO:0000256" key="2">
    <source>
        <dbReference type="ARBA" id="ARBA00022840"/>
    </source>
</evidence>
<feature type="domain" description="Protein kinase" evidence="6">
    <location>
        <begin position="59"/>
        <end position="351"/>
    </location>
</feature>
<feature type="transmembrane region" description="Helical" evidence="5">
    <location>
        <begin position="830"/>
        <end position="851"/>
    </location>
</feature>
<evidence type="ECO:0000313" key="7">
    <source>
        <dbReference type="EMBL" id="KIO21817.1"/>
    </source>
</evidence>
<evidence type="ECO:0000256" key="4">
    <source>
        <dbReference type="SAM" id="MobiDB-lite"/>
    </source>
</evidence>
<evidence type="ECO:0000256" key="5">
    <source>
        <dbReference type="SAM" id="Phobius"/>
    </source>
</evidence>
<feature type="compositionally biased region" description="Basic and acidic residues" evidence="4">
    <location>
        <begin position="698"/>
        <end position="716"/>
    </location>
</feature>
<dbReference type="Gene3D" id="1.10.510.10">
    <property type="entry name" value="Transferase(Phosphotransferase) domain 1"/>
    <property type="match status" value="2"/>
</dbReference>
<keyword evidence="5" id="KW-0472">Membrane</keyword>
<dbReference type="Proteomes" id="UP000054248">
    <property type="component" value="Unassembled WGS sequence"/>
</dbReference>
<dbReference type="SUPFAM" id="SSF56112">
    <property type="entry name" value="Protein kinase-like (PK-like)"/>
    <property type="match status" value="2"/>
</dbReference>
<sequence length="874" mass="95137">MATPRVSFASPPPSKPGDSSPASSVEDLDESTSSLTPAARAVFESLAHLVIAPERLTFVNSYPIVGGGRCDVYFAKLDETSQTPKDVAVERLRIAEPQSKDYLVGVATGLARQLKAWEGLRHPNVIELLGYYLSPSYHIAQLISPYKVNGGLDVYLAQHSVGIAQRLGFVRDITAGLDYLHGHSPPICHGDLTPSNITVDENLNAVLSCFGLASVCSDLDDPSALAESDPSSGTQGYMSPELFLGDLPKKTLACDVWAWACTTFEASATLENVLTEKHPFHPHKKAPPIFISIIKRESPGRPEMLLDLVPDAPKPEYASTLRLLHSYIPLCWEYEPRMRPSITLVRRQAFMFSFEGDVGNSVVATLEELAHLLIPPERLRLVEGSELGSGNYGEVVLGTLDEHSPNPRDVAVKRLKAVGTRGERVRLAKRLARELNIWAKIKHPNVVKLIGYYLDEKYESPLLISELMVNGNVLDYIERFKPDTEQRLSFVMGITAGLACLHNFDPPICHADLKPANVLIDLHMNAVLCDFGLASFVSGSGTSPGLVTSTTLKGSPRYMSPELLMEDDCAHSLESDVWAWGCTVFQVLTGYIPYAEAVGEAPFYLAIAQNKLPGDVALLLPSNSESADSDSALALRFLYSTLSQCWEFDPQKRPPICTLLSHISSPTSLTETEAEGTEDVAPRDSPPREGTSPLAKLENSHGERTGDDEAAQEDKQNVSTNASPGGEKVVGDDLEGDQKEVAGQEGAKSDELRDGDHGTWKNQAAEITLNRITPMTSTLTLTTLTLGVACILALGAILYRSVRMFGSLFRPDQKSTSPDYSSLKATAPPFSTLVLAGACIVSLCANIYQFVRKKESFTPRDQAAKRQTSLEQDS</sequence>
<feature type="region of interest" description="Disordered" evidence="4">
    <location>
        <begin position="667"/>
        <end position="759"/>
    </location>
</feature>
<protein>
    <recommendedName>
        <fullName evidence="6">Protein kinase domain-containing protein</fullName>
    </recommendedName>
</protein>
<evidence type="ECO:0000259" key="6">
    <source>
        <dbReference type="PROSITE" id="PS50011"/>
    </source>
</evidence>
<keyword evidence="2 3" id="KW-0067">ATP-binding</keyword>
<dbReference type="PROSITE" id="PS00108">
    <property type="entry name" value="PROTEIN_KINASE_ST"/>
    <property type="match status" value="1"/>
</dbReference>